<keyword evidence="3" id="KW-1185">Reference proteome</keyword>
<proteinExistence type="predicted"/>
<comment type="caution">
    <text evidence="2">The sequence shown here is derived from an EMBL/GenBank/DDBJ whole genome shotgun (WGS) entry which is preliminary data.</text>
</comment>
<dbReference type="AlphaFoldDB" id="A0AAW1TPL1"/>
<feature type="compositionally biased region" description="Polar residues" evidence="1">
    <location>
        <begin position="212"/>
        <end position="242"/>
    </location>
</feature>
<dbReference type="Proteomes" id="UP001431783">
    <property type="component" value="Unassembled WGS sequence"/>
</dbReference>
<feature type="region of interest" description="Disordered" evidence="1">
    <location>
        <begin position="121"/>
        <end position="145"/>
    </location>
</feature>
<sequence>MEDNENEVMFLLRLKPTSIPTVNKSTKDVDASNASRKWDIMIEQHSSDVESVGSHQNSPVAGRRFHINNHRPLERERSNTISPTSNMIFNDMGYPRETYNSNKSHVTMHRFNVGVKSHLNNFSQEAPPLPPRWQPSAPPQEEDVHAYPKPDSSYMQQLSPPFVGDSSVSYFNFPKFPLHDLWLPENSLQAPLSPTLEERCFQPAPFVDFRTPQNSTSLSYSNGDISARRSGNSIPTETSPNSAKPPFSPSTQAKSVRPPKPSPRSSAIREYRGVNERNVATVSVCLEFKAFLNHNFCGRQWLQLIQFAFY</sequence>
<evidence type="ECO:0000313" key="3">
    <source>
        <dbReference type="Proteomes" id="UP001431783"/>
    </source>
</evidence>
<protein>
    <submittedName>
        <fullName evidence="2">Uncharacterized protein</fullName>
    </submittedName>
</protein>
<accession>A0AAW1TPL1</accession>
<gene>
    <name evidence="2" type="ORF">WA026_006381</name>
</gene>
<organism evidence="2 3">
    <name type="scientific">Henosepilachna vigintioctopunctata</name>
    <dbReference type="NCBI Taxonomy" id="420089"/>
    <lineage>
        <taxon>Eukaryota</taxon>
        <taxon>Metazoa</taxon>
        <taxon>Ecdysozoa</taxon>
        <taxon>Arthropoda</taxon>
        <taxon>Hexapoda</taxon>
        <taxon>Insecta</taxon>
        <taxon>Pterygota</taxon>
        <taxon>Neoptera</taxon>
        <taxon>Endopterygota</taxon>
        <taxon>Coleoptera</taxon>
        <taxon>Polyphaga</taxon>
        <taxon>Cucujiformia</taxon>
        <taxon>Coccinelloidea</taxon>
        <taxon>Coccinellidae</taxon>
        <taxon>Epilachninae</taxon>
        <taxon>Epilachnini</taxon>
        <taxon>Henosepilachna</taxon>
    </lineage>
</organism>
<feature type="region of interest" description="Disordered" evidence="1">
    <location>
        <begin position="212"/>
        <end position="267"/>
    </location>
</feature>
<feature type="compositionally biased region" description="Pro residues" evidence="1">
    <location>
        <begin position="127"/>
        <end position="138"/>
    </location>
</feature>
<dbReference type="EMBL" id="JARQZJ010000002">
    <property type="protein sequence ID" value="KAK9870294.1"/>
    <property type="molecule type" value="Genomic_DNA"/>
</dbReference>
<evidence type="ECO:0000313" key="2">
    <source>
        <dbReference type="EMBL" id="KAK9870294.1"/>
    </source>
</evidence>
<evidence type="ECO:0000256" key="1">
    <source>
        <dbReference type="SAM" id="MobiDB-lite"/>
    </source>
</evidence>
<name>A0AAW1TPL1_9CUCU</name>
<reference evidence="2 3" key="1">
    <citation type="submission" date="2023-03" db="EMBL/GenBank/DDBJ databases">
        <title>Genome insight into feeding habits of ladybird beetles.</title>
        <authorList>
            <person name="Li H.-S."/>
            <person name="Huang Y.-H."/>
            <person name="Pang H."/>
        </authorList>
    </citation>
    <scope>NUCLEOTIDE SEQUENCE [LARGE SCALE GENOMIC DNA]</scope>
    <source>
        <strain evidence="2">SYSU_2023b</strain>
        <tissue evidence="2">Whole body</tissue>
    </source>
</reference>